<evidence type="ECO:0000256" key="6">
    <source>
        <dbReference type="ARBA" id="ARBA00035023"/>
    </source>
</evidence>
<dbReference type="PANTHER" id="PTHR39479">
    <property type="match status" value="1"/>
</dbReference>
<dbReference type="CDD" id="cd16348">
    <property type="entry name" value="VOC_YdcJ_like"/>
    <property type="match status" value="1"/>
</dbReference>
<evidence type="ECO:0000256" key="4">
    <source>
        <dbReference type="ARBA" id="ARBA00023004"/>
    </source>
</evidence>
<dbReference type="GO" id="GO:0051213">
    <property type="term" value="F:dioxygenase activity"/>
    <property type="evidence" value="ECO:0007669"/>
    <property type="project" value="UniProtKB-KW"/>
</dbReference>
<dbReference type="Gene3D" id="3.10.180.80">
    <property type="entry name" value="Uncharacterised protein PF07063, DUF1338"/>
    <property type="match status" value="1"/>
</dbReference>
<dbReference type="InterPro" id="IPR047869">
    <property type="entry name" value="YdcJ_bac-like"/>
</dbReference>
<comment type="caution">
    <text evidence="9">The sequence shown here is derived from an EMBL/GenBank/DDBJ whole genome shotgun (WGS) entry which is preliminary data.</text>
</comment>
<comment type="similarity">
    <text evidence="5">Belongs to the 2-oxoadipate dioxygenase/decarboxylase family.</text>
</comment>
<evidence type="ECO:0000313" key="9">
    <source>
        <dbReference type="EMBL" id="GHJ83660.1"/>
    </source>
</evidence>
<keyword evidence="4" id="KW-0408">Iron</keyword>
<proteinExistence type="inferred from homology"/>
<dbReference type="OrthoDB" id="8300246at2759"/>
<evidence type="ECO:0000256" key="8">
    <source>
        <dbReference type="ARBA" id="ARBA00035045"/>
    </source>
</evidence>
<name>A0A8H3TM84_9TREE</name>
<comment type="cofactor">
    <cofactor evidence="1">
        <name>Fe(2+)</name>
        <dbReference type="ChEBI" id="CHEBI:29033"/>
    </cofactor>
</comment>
<dbReference type="PANTHER" id="PTHR39479:SF2">
    <property type="entry name" value="2-OXOADIPATE DIOXYGENASE_DECARBOXYLASE"/>
    <property type="match status" value="1"/>
</dbReference>
<keyword evidence="3" id="KW-0560">Oxidoreductase</keyword>
<keyword evidence="2" id="KW-0223">Dioxygenase</keyword>
<protein>
    <recommendedName>
        <fullName evidence="7">2-oxoadipate dioxygenase/decarboxylase</fullName>
        <ecNumber evidence="6">1.13.11.93</ecNumber>
    </recommendedName>
    <alternativeName>
        <fullName evidence="8">2-hydroxyglutarate synthase</fullName>
    </alternativeName>
</protein>
<evidence type="ECO:0000256" key="7">
    <source>
        <dbReference type="ARBA" id="ARBA00035034"/>
    </source>
</evidence>
<dbReference type="AlphaFoldDB" id="A0A8H3TM84"/>
<dbReference type="Pfam" id="PF07063">
    <property type="entry name" value="HGLS"/>
    <property type="match status" value="1"/>
</dbReference>
<evidence type="ECO:0000256" key="2">
    <source>
        <dbReference type="ARBA" id="ARBA00022964"/>
    </source>
</evidence>
<dbReference type="InterPro" id="IPR009770">
    <property type="entry name" value="HGLS"/>
</dbReference>
<gene>
    <name evidence="9" type="ORF">NliqN6_0062</name>
</gene>
<reference evidence="9" key="1">
    <citation type="submission" date="2020-07" db="EMBL/GenBank/DDBJ databases">
        <title>Draft Genome Sequence of a Deep-Sea Yeast, Naganishia (Cryptococcus) liquefaciens strain N6.</title>
        <authorList>
            <person name="Han Y.W."/>
            <person name="Kajitani R."/>
            <person name="Morimoto H."/>
            <person name="Parhat M."/>
            <person name="Tsubouchi H."/>
            <person name="Bakenova O."/>
            <person name="Ogata M."/>
            <person name="Argunhan B."/>
            <person name="Aoki R."/>
            <person name="Kajiwara S."/>
            <person name="Itoh T."/>
            <person name="Iwasaki H."/>
        </authorList>
    </citation>
    <scope>NUCLEOTIDE SEQUENCE</scope>
    <source>
        <strain evidence="9">N6</strain>
    </source>
</reference>
<sequence length="487" mass="54800">MSSPFISPDAIRSLFCSALSSMYRTEVPLYGDLVQLVDEVNAEAIAKHDGFEGEELKREMEENRLKVERHGAIRVGKPSELHTLRRLFALMAMHPVNYYDLSIAGLPVHATAFRPITPDSLTINPFRVFTSLLREDLIEDSRVREITRERLAQREIFQRETVELITKAESQGGLTEAEAKELVRFAMETFRWQSDALVEKDVYDELKDAHSLVADIVAFKGPHINHLTPRTLDIDAVQARMPEKHIESKHVIEGPPNRQCPILLRQTSFQAVQEPIYFPDPRVADGKVVGFHRARFGEIEQRGVALTPAGLELYQRLMADAERELAAVAKELAGRPVDNATRQGVLQKHFQAFPDTWEELRARQLAYFRYVRSTRATRRPSMLEGTSQPIDTLIDQGIIRVEPIVYEDFLPASAAGIFHSNLGDLKNLTIRQGGPEKEAFEAALGAKVMDGNALYQAQQLESMTGMLESMRSNVRANVGKGGVQSVF</sequence>
<dbReference type="EMBL" id="BLZA01000002">
    <property type="protein sequence ID" value="GHJ83660.1"/>
    <property type="molecule type" value="Genomic_DNA"/>
</dbReference>
<evidence type="ECO:0000256" key="3">
    <source>
        <dbReference type="ARBA" id="ARBA00023002"/>
    </source>
</evidence>
<keyword evidence="10" id="KW-1185">Reference proteome</keyword>
<evidence type="ECO:0000256" key="1">
    <source>
        <dbReference type="ARBA" id="ARBA00001954"/>
    </source>
</evidence>
<accession>A0A8H3TM84</accession>
<dbReference type="EC" id="1.13.11.93" evidence="6"/>
<dbReference type="SMART" id="SM01150">
    <property type="entry name" value="DUF1338"/>
    <property type="match status" value="1"/>
</dbReference>
<evidence type="ECO:0000313" key="10">
    <source>
        <dbReference type="Proteomes" id="UP000620104"/>
    </source>
</evidence>
<dbReference type="Proteomes" id="UP000620104">
    <property type="component" value="Unassembled WGS sequence"/>
</dbReference>
<evidence type="ECO:0000256" key="5">
    <source>
        <dbReference type="ARBA" id="ARBA00035013"/>
    </source>
</evidence>
<organism evidence="9 10">
    <name type="scientific">Naganishia liquefaciens</name>
    <dbReference type="NCBI Taxonomy" id="104408"/>
    <lineage>
        <taxon>Eukaryota</taxon>
        <taxon>Fungi</taxon>
        <taxon>Dikarya</taxon>
        <taxon>Basidiomycota</taxon>
        <taxon>Agaricomycotina</taxon>
        <taxon>Tremellomycetes</taxon>
        <taxon>Filobasidiales</taxon>
        <taxon>Filobasidiaceae</taxon>
        <taxon>Naganishia</taxon>
    </lineage>
</organism>